<protein>
    <submittedName>
        <fullName evidence="7">Sugar lyase</fullName>
    </submittedName>
</protein>
<dbReference type="InterPro" id="IPR015176">
    <property type="entry name" value="Lyase_N"/>
</dbReference>
<accession>A0A3B0C3W6</accession>
<dbReference type="InterPro" id="IPR014718">
    <property type="entry name" value="GH-type_carb-bd"/>
</dbReference>
<dbReference type="PANTHER" id="PTHR37322:SF3">
    <property type="entry name" value="CHONDROITIN SULFATE ABC EXOLYASE"/>
    <property type="match status" value="1"/>
</dbReference>
<dbReference type="RefSeq" id="WP_120749348.1">
    <property type="nucleotide sequence ID" value="NZ_RBAH01000017.1"/>
</dbReference>
<reference evidence="7 8" key="1">
    <citation type="journal article" date="2007" name="Int. J. Syst. Evol. Microbiol.">
        <title>Paenibacillus ginsengarvi sp. nov., isolated from soil from ginseng cultivation.</title>
        <authorList>
            <person name="Yoon M.H."/>
            <person name="Ten L.N."/>
            <person name="Im W.T."/>
        </authorList>
    </citation>
    <scope>NUCLEOTIDE SEQUENCE [LARGE SCALE GENOMIC DNA]</scope>
    <source>
        <strain evidence="7 8">KCTC 13059</strain>
    </source>
</reference>
<dbReference type="SUPFAM" id="SSF74650">
    <property type="entry name" value="Galactose mutarotase-like"/>
    <property type="match status" value="1"/>
</dbReference>
<feature type="domain" description="Lyase N-terminal" evidence="5">
    <location>
        <begin position="35"/>
        <end position="200"/>
    </location>
</feature>
<dbReference type="Pfam" id="PF09092">
    <property type="entry name" value="Lyase_N"/>
    <property type="match status" value="1"/>
</dbReference>
<dbReference type="GO" id="GO:0005975">
    <property type="term" value="P:carbohydrate metabolic process"/>
    <property type="evidence" value="ECO:0007669"/>
    <property type="project" value="InterPro"/>
</dbReference>
<dbReference type="Gene3D" id="2.60.220.10">
    <property type="entry name" value="Polysaccharide lyase family 8-like, C-terminal"/>
    <property type="match status" value="1"/>
</dbReference>
<proteinExistence type="inferred from homology"/>
<organism evidence="7 8">
    <name type="scientific">Paenibacillus ginsengarvi</name>
    <dbReference type="NCBI Taxonomy" id="400777"/>
    <lineage>
        <taxon>Bacteria</taxon>
        <taxon>Bacillati</taxon>
        <taxon>Bacillota</taxon>
        <taxon>Bacilli</taxon>
        <taxon>Bacillales</taxon>
        <taxon>Paenibacillaceae</taxon>
        <taxon>Paenibacillus</taxon>
    </lineage>
</organism>
<evidence type="ECO:0000313" key="7">
    <source>
        <dbReference type="EMBL" id="RKN78979.1"/>
    </source>
</evidence>
<dbReference type="Gene3D" id="1.50.10.100">
    <property type="entry name" value="Chondroitin AC/alginate lyase"/>
    <property type="match status" value="1"/>
</dbReference>
<dbReference type="InterPro" id="IPR008979">
    <property type="entry name" value="Galactose-bd-like_sf"/>
</dbReference>
<evidence type="ECO:0000313" key="8">
    <source>
        <dbReference type="Proteomes" id="UP000282311"/>
    </source>
</evidence>
<dbReference type="SUPFAM" id="SSF49863">
    <property type="entry name" value="Hyaluronate lyase-like, C-terminal domain"/>
    <property type="match status" value="1"/>
</dbReference>
<evidence type="ECO:0000259" key="4">
    <source>
        <dbReference type="Pfam" id="PF02278"/>
    </source>
</evidence>
<dbReference type="Gene3D" id="2.70.98.10">
    <property type="match status" value="1"/>
</dbReference>
<dbReference type="GO" id="GO:0030246">
    <property type="term" value="F:carbohydrate binding"/>
    <property type="evidence" value="ECO:0007669"/>
    <property type="project" value="InterPro"/>
</dbReference>
<dbReference type="GO" id="GO:0016837">
    <property type="term" value="F:carbon-oxygen lyase activity, acting on polysaccharides"/>
    <property type="evidence" value="ECO:0007669"/>
    <property type="project" value="UniProtKB-ARBA"/>
</dbReference>
<dbReference type="InterPro" id="IPR039174">
    <property type="entry name" value="Chondroitin_ABC_lyase"/>
</dbReference>
<feature type="domain" description="Lyase catalytic" evidence="6">
    <location>
        <begin position="333"/>
        <end position="572"/>
    </location>
</feature>
<name>A0A3B0C3W6_9BACL</name>
<dbReference type="InterPro" id="IPR011013">
    <property type="entry name" value="Gal_mutarotase_sf_dom"/>
</dbReference>
<comment type="similarity">
    <text evidence="1">Belongs to the polysaccharide lyase 8 family.</text>
</comment>
<evidence type="ECO:0000256" key="3">
    <source>
        <dbReference type="SAM" id="MobiDB-lite"/>
    </source>
</evidence>
<keyword evidence="2 7" id="KW-0456">Lyase</keyword>
<dbReference type="Proteomes" id="UP000282311">
    <property type="component" value="Unassembled WGS sequence"/>
</dbReference>
<feature type="region of interest" description="Disordered" evidence="3">
    <location>
        <begin position="1"/>
        <end position="30"/>
    </location>
</feature>
<keyword evidence="8" id="KW-1185">Reference proteome</keyword>
<comment type="caution">
    <text evidence="7">The sequence shown here is derived from an EMBL/GenBank/DDBJ whole genome shotgun (WGS) entry which is preliminary data.</text>
</comment>
<evidence type="ECO:0000259" key="6">
    <source>
        <dbReference type="Pfam" id="PF09093"/>
    </source>
</evidence>
<dbReference type="EMBL" id="RBAH01000017">
    <property type="protein sequence ID" value="RKN78979.1"/>
    <property type="molecule type" value="Genomic_DNA"/>
</dbReference>
<dbReference type="Gene3D" id="2.60.120.430">
    <property type="entry name" value="Galactose-binding lectin"/>
    <property type="match status" value="1"/>
</dbReference>
<feature type="compositionally biased region" description="Basic and acidic residues" evidence="3">
    <location>
        <begin position="1"/>
        <end position="14"/>
    </location>
</feature>
<dbReference type="SUPFAM" id="SSF48230">
    <property type="entry name" value="Chondroitin AC/alginate lyase"/>
    <property type="match status" value="1"/>
</dbReference>
<dbReference type="InterPro" id="IPR008929">
    <property type="entry name" value="Chondroitin_lyas"/>
</dbReference>
<dbReference type="Pfam" id="PF09093">
    <property type="entry name" value="Lyase_catalyt"/>
    <property type="match status" value="1"/>
</dbReference>
<dbReference type="InterPro" id="IPR003159">
    <property type="entry name" value="Lyase_8_central_dom"/>
</dbReference>
<dbReference type="Pfam" id="PF02278">
    <property type="entry name" value="Lyase_8"/>
    <property type="match status" value="1"/>
</dbReference>
<sequence>MNKQERQLEIDSMEHGGSGEAPATPDDGTFALAESFEGDGIPDEWRVRDGGSLQLSRAHYKHGRQSLHWRWIPGSRLTVDGPKHLKEAGKSRSGGMRIWVYSENAVDGALTFRLGSRQELDRGEPRYEFDMRIGFTGWRGVNVHFREDAAVEGWSGAEDAALEAIDIVPPTSGESGAVFFDVVEFVGRIPASRSSDFQIPRVRQKTNQGKGGTWDRSFYYSGQKPRLPLAGAITQEQIEAFATIAQRLEEWVCGRSPDLTREPQRIRYEAMQRFIRQGVETFDTLRLKRDDSGYISGLPLFSSRSAHGPEFGKTVSRNVFLPLVLDYKLNGNSESKRKALDLFDHVHDQGWAAGSGLETLDHETNRNNGYFHAFFLMRDELRQTGRLDRERATVHWFLNIGKTYGIPGEDYTETTADEVRTRFIYKLQYVLAMDNTPEKVRHMEGLLAWMNHALAIAPGYAGTIKRDYMGFHHRGVYMSAYAPNAYHTAALTVYLLHGTPFALSAASVQNVKQALLTLRTVTNKYDVPVGISGRFPVKGGVTNEILPAYAYMALAGEPADPEIAGAFMRLWDPDSRCLKEELFPEASSNGVQYMDTLGAVELMLKLADQGFAAENSPSGFWVKPSSALAVLRRDDWMVATKGWSQYVFDFEAHGRRGGGSVHKFTEGENVFGRYISYGAMQIVASGEPVNARDSGYAPDRGWDWRRWPGTTAKRVPLAEMLVGKNGSEGGLFNENTRSFSDETFVGGVESENSCGLFAMKLHDTVFDPSFRAVKSYFYFGSEIVALGSGIGCEDDQSRVETTLFQCYLPDPGMPIRVQSAEVTQFPYVFGERSGAGAPLWFTDPNGNGYVVADASHLHIEKGVQHSIDHTGAKETSGAYATAWFDHGLRPEGADYEYAILVQTPPNRVAAYADNMPYRVIQKNNAAHIVEHTLLQATGYAVFDETATLPAGPLLRASVPIMAYVIKRDGQWTVSVADPDLRLPKRENQKMDDRTVWTDSEPGLVTIELRGKWSIVRQTKGEHLARITAHSGDCTRIELVCMYGETVELILSEIGGNPK</sequence>
<dbReference type="OrthoDB" id="6636047at2"/>
<feature type="domain" description="Polysaccharide lyase family 8 central" evidence="4">
    <location>
        <begin position="645"/>
        <end position="901"/>
    </location>
</feature>
<dbReference type="GO" id="GO:0005576">
    <property type="term" value="C:extracellular region"/>
    <property type="evidence" value="ECO:0007669"/>
    <property type="project" value="InterPro"/>
</dbReference>
<dbReference type="GO" id="GO:0006027">
    <property type="term" value="P:glycosaminoglycan catabolic process"/>
    <property type="evidence" value="ECO:0007669"/>
    <property type="project" value="InterPro"/>
</dbReference>
<dbReference type="InterPro" id="IPR011071">
    <property type="entry name" value="Lyase_8-like_C"/>
</dbReference>
<dbReference type="SUPFAM" id="SSF49785">
    <property type="entry name" value="Galactose-binding domain-like"/>
    <property type="match status" value="1"/>
</dbReference>
<dbReference type="PANTHER" id="PTHR37322">
    <property type="match status" value="1"/>
</dbReference>
<gene>
    <name evidence="7" type="ORF">D7M11_21650</name>
</gene>
<evidence type="ECO:0000259" key="5">
    <source>
        <dbReference type="Pfam" id="PF09092"/>
    </source>
</evidence>
<evidence type="ECO:0000256" key="2">
    <source>
        <dbReference type="ARBA" id="ARBA00023239"/>
    </source>
</evidence>
<dbReference type="AlphaFoldDB" id="A0A3B0C3W6"/>
<dbReference type="InterPro" id="IPR015177">
    <property type="entry name" value="Lyase_catalyt"/>
</dbReference>
<evidence type="ECO:0000256" key="1">
    <source>
        <dbReference type="ARBA" id="ARBA00006699"/>
    </source>
</evidence>